<feature type="domain" description="Glycosyltransferase 2-like" evidence="10">
    <location>
        <begin position="8"/>
        <end position="129"/>
    </location>
</feature>
<evidence type="ECO:0000256" key="8">
    <source>
        <dbReference type="ARBA" id="ARBA00038120"/>
    </source>
</evidence>
<keyword evidence="2" id="KW-1003">Cell membrane</keyword>
<dbReference type="InterPro" id="IPR029044">
    <property type="entry name" value="Nucleotide-diphossugar_trans"/>
</dbReference>
<keyword evidence="3" id="KW-0328">Glycosyltransferase</keyword>
<evidence type="ECO:0000259" key="10">
    <source>
        <dbReference type="Pfam" id="PF00535"/>
    </source>
</evidence>
<dbReference type="PANTHER" id="PTHR43646">
    <property type="entry name" value="GLYCOSYLTRANSFERASE"/>
    <property type="match status" value="1"/>
</dbReference>
<comment type="subcellular location">
    <subcellularLocation>
        <location evidence="1">Cell membrane</location>
    </subcellularLocation>
</comment>
<dbReference type="EMBL" id="CP063189">
    <property type="protein sequence ID" value="WCZ33361.1"/>
    <property type="molecule type" value="Genomic_DNA"/>
</dbReference>
<organism evidence="11 12">
    <name type="scientific">Corynebacterium massiliense DSM 45435</name>
    <dbReference type="NCBI Taxonomy" id="1121364"/>
    <lineage>
        <taxon>Bacteria</taxon>
        <taxon>Bacillati</taxon>
        <taxon>Actinomycetota</taxon>
        <taxon>Actinomycetes</taxon>
        <taxon>Mycobacteriales</taxon>
        <taxon>Corynebacteriaceae</taxon>
        <taxon>Corynebacterium</taxon>
    </lineage>
</organism>
<dbReference type="Pfam" id="PF00535">
    <property type="entry name" value="Glycos_transf_2"/>
    <property type="match status" value="1"/>
</dbReference>
<dbReference type="Proteomes" id="UP001220064">
    <property type="component" value="Chromosome"/>
</dbReference>
<evidence type="ECO:0000256" key="9">
    <source>
        <dbReference type="ARBA" id="ARBA00040345"/>
    </source>
</evidence>
<evidence type="ECO:0000313" key="11">
    <source>
        <dbReference type="EMBL" id="WCZ33361.1"/>
    </source>
</evidence>
<gene>
    <name evidence="11" type="ORF">CMASS_09750</name>
</gene>
<protein>
    <recommendedName>
        <fullName evidence="9">4,4'-diaponeurosporenoate glycosyltransferase</fullName>
    </recommendedName>
</protein>
<evidence type="ECO:0000256" key="7">
    <source>
        <dbReference type="ARBA" id="ARBA00037904"/>
    </source>
</evidence>
<evidence type="ECO:0000256" key="3">
    <source>
        <dbReference type="ARBA" id="ARBA00022676"/>
    </source>
</evidence>
<evidence type="ECO:0000256" key="6">
    <source>
        <dbReference type="ARBA" id="ARBA00037281"/>
    </source>
</evidence>
<dbReference type="InterPro" id="IPR001173">
    <property type="entry name" value="Glyco_trans_2-like"/>
</dbReference>
<dbReference type="RefSeq" id="WP_022863504.1">
    <property type="nucleotide sequence ID" value="NZ_ATVG01000011.1"/>
</dbReference>
<evidence type="ECO:0000256" key="1">
    <source>
        <dbReference type="ARBA" id="ARBA00004236"/>
    </source>
</evidence>
<evidence type="ECO:0000256" key="2">
    <source>
        <dbReference type="ARBA" id="ARBA00022475"/>
    </source>
</evidence>
<dbReference type="SUPFAM" id="SSF53448">
    <property type="entry name" value="Nucleotide-diphospho-sugar transferases"/>
    <property type="match status" value="1"/>
</dbReference>
<keyword evidence="12" id="KW-1185">Reference proteome</keyword>
<keyword evidence="5" id="KW-0472">Membrane</keyword>
<dbReference type="GO" id="GO:0016740">
    <property type="term" value="F:transferase activity"/>
    <property type="evidence" value="ECO:0007669"/>
    <property type="project" value="UniProtKB-KW"/>
</dbReference>
<reference evidence="11 12" key="1">
    <citation type="submission" date="2020-10" db="EMBL/GenBank/DDBJ databases">
        <title>Complete genome sequence of Corynebacterium massiliense DSM 45435, type strain of Corynebacterium massiliense.</title>
        <authorList>
            <person name="Busche T."/>
            <person name="Kalinowski J."/>
            <person name="Ruckert C."/>
        </authorList>
    </citation>
    <scope>NUCLEOTIDE SEQUENCE [LARGE SCALE GENOMIC DNA]</scope>
    <source>
        <strain evidence="11 12">DSM 45435</strain>
    </source>
</reference>
<evidence type="ECO:0000256" key="5">
    <source>
        <dbReference type="ARBA" id="ARBA00023136"/>
    </source>
</evidence>
<comment type="function">
    <text evidence="6">Catalyzes the glycosylation of 4,4'-diaponeurosporenoate, i.e. the esterification of glucose at the C1'' position with the carboxyl group of 4,4'-diaponeurosporenic acid, to form glycosyl-4,4'-diaponeurosporenoate. This is a step in the biosynthesis of staphyloxanthin, an orange pigment present in most staphylococci strains.</text>
</comment>
<dbReference type="Gene3D" id="3.90.550.10">
    <property type="entry name" value="Spore Coat Polysaccharide Biosynthesis Protein SpsA, Chain A"/>
    <property type="match status" value="1"/>
</dbReference>
<name>A0ABY7U9Q3_9CORY</name>
<sequence>MIKHCVAVIPAHNEEQSITTCAAAVIDAACATHVPVDIVVALDACTDATADVIRRFGPRVRGVEMDYRNVGYTRRAGVAAALAGVPAHVDASETWILSTDADSIVPPDWITRQLDLAARGADAVVGTVEPNWQDAVRPAEIHRLYERRYNAVAGHEHVHGANLGVRASAYLAAGGFDTLACSEDVALVEALRATGFCVQAVADIPVLTSTRVSHRAPGGFSTYLTKLEALTGEVAGVTPAAPDVAGAAH</sequence>
<comment type="similarity">
    <text evidence="8">Belongs to the glycosyltransferase 2 family. CrtQ subfamily.</text>
</comment>
<dbReference type="PANTHER" id="PTHR43646:SF2">
    <property type="entry name" value="GLYCOSYLTRANSFERASE 2-LIKE DOMAIN-CONTAINING PROTEIN"/>
    <property type="match status" value="1"/>
</dbReference>
<evidence type="ECO:0000313" key="12">
    <source>
        <dbReference type="Proteomes" id="UP001220064"/>
    </source>
</evidence>
<accession>A0ABY7U9Q3</accession>
<proteinExistence type="inferred from homology"/>
<keyword evidence="4 11" id="KW-0808">Transferase</keyword>
<comment type="pathway">
    <text evidence="7">Carotenoid biosynthesis; staphyloxanthin biosynthesis; staphyloxanthin from farnesyl diphosphate: step 4/5.</text>
</comment>
<evidence type="ECO:0000256" key="4">
    <source>
        <dbReference type="ARBA" id="ARBA00022679"/>
    </source>
</evidence>